<feature type="transmembrane region" description="Helical" evidence="1">
    <location>
        <begin position="217"/>
        <end position="238"/>
    </location>
</feature>
<dbReference type="NCBIfam" id="TIGR00254">
    <property type="entry name" value="GGDEF"/>
    <property type="match status" value="1"/>
</dbReference>
<dbReference type="SMART" id="SM00052">
    <property type="entry name" value="EAL"/>
    <property type="match status" value="1"/>
</dbReference>
<dbReference type="InterPro" id="IPR000160">
    <property type="entry name" value="GGDEF_dom"/>
</dbReference>
<proteinExistence type="predicted"/>
<reference evidence="4" key="1">
    <citation type="submission" date="2021-01" db="EMBL/GenBank/DDBJ databases">
        <title>Whole genome shotgun sequence of Dactylosporangium siamense NBRC 106093.</title>
        <authorList>
            <person name="Komaki H."/>
            <person name="Tamura T."/>
        </authorList>
    </citation>
    <scope>NUCLEOTIDE SEQUENCE</scope>
    <source>
        <strain evidence="4">NBRC 106093</strain>
    </source>
</reference>
<feature type="transmembrane region" description="Helical" evidence="1">
    <location>
        <begin position="48"/>
        <end position="69"/>
    </location>
</feature>
<feature type="domain" description="GGDEF" evidence="3">
    <location>
        <begin position="375"/>
        <end position="503"/>
    </location>
</feature>
<dbReference type="SUPFAM" id="SSF141868">
    <property type="entry name" value="EAL domain-like"/>
    <property type="match status" value="1"/>
</dbReference>
<feature type="transmembrane region" description="Helical" evidence="1">
    <location>
        <begin position="186"/>
        <end position="205"/>
    </location>
</feature>
<dbReference type="PROSITE" id="PS50883">
    <property type="entry name" value="EAL"/>
    <property type="match status" value="1"/>
</dbReference>
<dbReference type="Proteomes" id="UP000660611">
    <property type="component" value="Unassembled WGS sequence"/>
</dbReference>
<dbReference type="PANTHER" id="PTHR44757">
    <property type="entry name" value="DIGUANYLATE CYCLASE DGCP"/>
    <property type="match status" value="1"/>
</dbReference>
<feature type="domain" description="EAL" evidence="2">
    <location>
        <begin position="512"/>
        <end position="774"/>
    </location>
</feature>
<dbReference type="AlphaFoldDB" id="A0A919PN53"/>
<dbReference type="EMBL" id="BONQ01000052">
    <property type="protein sequence ID" value="GIG45455.1"/>
    <property type="molecule type" value="Genomic_DNA"/>
</dbReference>
<dbReference type="PANTHER" id="PTHR44757:SF2">
    <property type="entry name" value="BIOFILM ARCHITECTURE MAINTENANCE PROTEIN MBAA"/>
    <property type="match status" value="1"/>
</dbReference>
<name>A0A919PN53_9ACTN</name>
<protein>
    <recommendedName>
        <fullName evidence="6">Diguanylate cyclase/phosphodiesterase</fullName>
    </recommendedName>
</protein>
<keyword evidence="1" id="KW-0472">Membrane</keyword>
<feature type="transmembrane region" description="Helical" evidence="1">
    <location>
        <begin position="278"/>
        <end position="298"/>
    </location>
</feature>
<comment type="caution">
    <text evidence="4">The sequence shown here is derived from an EMBL/GenBank/DDBJ whole genome shotgun (WGS) entry which is preliminary data.</text>
</comment>
<dbReference type="PROSITE" id="PS50887">
    <property type="entry name" value="GGDEF"/>
    <property type="match status" value="1"/>
</dbReference>
<dbReference type="Gene3D" id="3.30.70.270">
    <property type="match status" value="1"/>
</dbReference>
<feature type="transmembrane region" description="Helical" evidence="1">
    <location>
        <begin position="81"/>
        <end position="105"/>
    </location>
</feature>
<dbReference type="SUPFAM" id="SSF55073">
    <property type="entry name" value="Nucleotide cyclase"/>
    <property type="match status" value="1"/>
</dbReference>
<dbReference type="Pfam" id="PF00990">
    <property type="entry name" value="GGDEF"/>
    <property type="match status" value="1"/>
</dbReference>
<keyword evidence="1" id="KW-1133">Transmembrane helix</keyword>
<dbReference type="Pfam" id="PF00563">
    <property type="entry name" value="EAL"/>
    <property type="match status" value="1"/>
</dbReference>
<evidence type="ECO:0008006" key="6">
    <source>
        <dbReference type="Google" id="ProtNLM"/>
    </source>
</evidence>
<accession>A0A919PN53</accession>
<feature type="transmembrane region" description="Helical" evidence="1">
    <location>
        <begin position="21"/>
        <end position="42"/>
    </location>
</feature>
<dbReference type="InterPro" id="IPR001633">
    <property type="entry name" value="EAL_dom"/>
</dbReference>
<evidence type="ECO:0000256" key="1">
    <source>
        <dbReference type="SAM" id="Phobius"/>
    </source>
</evidence>
<gene>
    <name evidence="4" type="ORF">Dsi01nite_034960</name>
</gene>
<evidence type="ECO:0000313" key="5">
    <source>
        <dbReference type="Proteomes" id="UP000660611"/>
    </source>
</evidence>
<evidence type="ECO:0000313" key="4">
    <source>
        <dbReference type="EMBL" id="GIG45455.1"/>
    </source>
</evidence>
<dbReference type="CDD" id="cd01948">
    <property type="entry name" value="EAL"/>
    <property type="match status" value="1"/>
</dbReference>
<dbReference type="SMART" id="SM00267">
    <property type="entry name" value="GGDEF"/>
    <property type="match status" value="1"/>
</dbReference>
<feature type="transmembrane region" description="Helical" evidence="1">
    <location>
        <begin position="244"/>
        <end position="266"/>
    </location>
</feature>
<dbReference type="RefSeq" id="WP_239135963.1">
    <property type="nucleotide sequence ID" value="NZ_BAAAVW010000011.1"/>
</dbReference>
<dbReference type="InterPro" id="IPR043128">
    <property type="entry name" value="Rev_trsase/Diguanyl_cyclase"/>
</dbReference>
<evidence type="ECO:0000259" key="3">
    <source>
        <dbReference type="PROSITE" id="PS50887"/>
    </source>
</evidence>
<dbReference type="InterPro" id="IPR052155">
    <property type="entry name" value="Biofilm_reg_signaling"/>
</dbReference>
<dbReference type="InterPro" id="IPR029787">
    <property type="entry name" value="Nucleotide_cyclase"/>
</dbReference>
<dbReference type="Gene3D" id="3.20.20.450">
    <property type="entry name" value="EAL domain"/>
    <property type="match status" value="1"/>
</dbReference>
<organism evidence="4 5">
    <name type="scientific">Dactylosporangium siamense</name>
    <dbReference type="NCBI Taxonomy" id="685454"/>
    <lineage>
        <taxon>Bacteria</taxon>
        <taxon>Bacillati</taxon>
        <taxon>Actinomycetota</taxon>
        <taxon>Actinomycetes</taxon>
        <taxon>Micromonosporales</taxon>
        <taxon>Micromonosporaceae</taxon>
        <taxon>Dactylosporangium</taxon>
    </lineage>
</organism>
<dbReference type="CDD" id="cd01949">
    <property type="entry name" value="GGDEF"/>
    <property type="match status" value="1"/>
</dbReference>
<keyword evidence="5" id="KW-1185">Reference proteome</keyword>
<evidence type="ECO:0000259" key="2">
    <source>
        <dbReference type="PROSITE" id="PS50883"/>
    </source>
</evidence>
<sequence>MTREALRSTAAPAVDAVTRRCVAATIVNAVLGTAWCVAFVTVGAGTEAFAYAFAPLGGVFAVAAVHRLARSGHLGRVARRFWRTVLVAVGTVTVGYGWLAVDMLVHADTAHTRTMPVPAAACAAVGFGIAIWAIARVPVATTGGTEWWRMLLDRAIAFLGCTAVLWYAVLAPMLSAREPWSRQAMVLTALAFLVTVGAVTKVSYVAGGPIDPTALRLVAASGGVIAGVVAVLAVRFGYAATVPAQAVVMPLAPALVALGVAAQWRADRGPRRDPNRGGVLLPYLAVIAVDAPLIAVAFGAPVHWPARVVVIAAVVVTGLVTVRQYLAFQENARLLHNTRVQEERLQYEVSHDALTGLANRALFRGRLTTALTRTERATVLLVDLDDFKAVNDLLGHGVGDHLLVSVARLLRAEVGDDGLAVRVGGDEFAVLLTAADADPEELAGRLVDALNQPISEHRLLVQASIGIATAAPGATVDSVLRNADVAMYTAKQRGKAGFVRYVEGMGEPVLAHMQLGGELRRALDDGELRVVYQPIMRLADHRMIGVEALVRWHHPARGVISPAEFIPAAERTGLIVPLGRFVLRETCRQAAAWLAEFGPDALPEAGLNVSARQLHDPDFVSDVTAALADSGLPCERLVLEVTESAVLRGQQVSRTLYELDRMGIRLALDDFGTGESSLSLLRAFPAAIVKLDKSFVDGIEIDDGQPAAADARQAVARAVMQLARALGLDTVAEGVESAEQAAVLLELGYTLGQGYHLARPMTADGVSQLLARQQSVAAGPFTHGSAAGR</sequence>
<keyword evidence="1" id="KW-0812">Transmembrane</keyword>
<feature type="transmembrane region" description="Helical" evidence="1">
    <location>
        <begin position="117"/>
        <end position="135"/>
    </location>
</feature>
<feature type="transmembrane region" description="Helical" evidence="1">
    <location>
        <begin position="155"/>
        <end position="174"/>
    </location>
</feature>
<dbReference type="InterPro" id="IPR035919">
    <property type="entry name" value="EAL_sf"/>
</dbReference>
<feature type="transmembrane region" description="Helical" evidence="1">
    <location>
        <begin position="304"/>
        <end position="326"/>
    </location>
</feature>